<dbReference type="SMART" id="SM00382">
    <property type="entry name" value="AAA"/>
    <property type="match status" value="1"/>
</dbReference>
<dbReference type="Proteomes" id="UP001295740">
    <property type="component" value="Unassembled WGS sequence"/>
</dbReference>
<dbReference type="InterPro" id="IPR054289">
    <property type="entry name" value="DUF7025"/>
</dbReference>
<name>A0AAI8YNK3_9PEZI</name>
<proteinExistence type="predicted"/>
<dbReference type="CDD" id="cd19481">
    <property type="entry name" value="RecA-like_protease"/>
    <property type="match status" value="1"/>
</dbReference>
<dbReference type="PANTHER" id="PTHR46411:SF3">
    <property type="entry name" value="AAA+ ATPASE DOMAIN-CONTAINING PROTEIN"/>
    <property type="match status" value="1"/>
</dbReference>
<evidence type="ECO:0000256" key="1">
    <source>
        <dbReference type="SAM" id="MobiDB-lite"/>
    </source>
</evidence>
<dbReference type="InterPro" id="IPR003959">
    <property type="entry name" value="ATPase_AAA_core"/>
</dbReference>
<keyword evidence="4" id="KW-1185">Reference proteome</keyword>
<feature type="domain" description="AAA+ ATPase" evidence="2">
    <location>
        <begin position="445"/>
        <end position="569"/>
    </location>
</feature>
<dbReference type="GO" id="GO:0016887">
    <property type="term" value="F:ATP hydrolysis activity"/>
    <property type="evidence" value="ECO:0007669"/>
    <property type="project" value="InterPro"/>
</dbReference>
<comment type="caution">
    <text evidence="3">The sequence shown here is derived from an EMBL/GenBank/DDBJ whole genome shotgun (WGS) entry which is preliminary data.</text>
</comment>
<dbReference type="SUPFAM" id="SSF52540">
    <property type="entry name" value="P-loop containing nucleoside triphosphate hydrolases"/>
    <property type="match status" value="1"/>
</dbReference>
<feature type="compositionally biased region" description="Low complexity" evidence="1">
    <location>
        <begin position="13"/>
        <end position="26"/>
    </location>
</feature>
<dbReference type="InterPro" id="IPR027417">
    <property type="entry name" value="P-loop_NTPase"/>
</dbReference>
<protein>
    <submittedName>
        <fullName evidence="3">Uu.00g070740.m01.CDS01</fullName>
    </submittedName>
</protein>
<dbReference type="Pfam" id="PF22942">
    <property type="entry name" value="DUF7025"/>
    <property type="match status" value="1"/>
</dbReference>
<sequence>MARSDDFEIVTDSATAQGASSSASNADDGKTTEEPPAQPKEMKCEVKEYEARYDAEGKRSVKEVELDQDADLKDDGKFAMRLYKYYTRDSRIEKVNLEIRSPHIRQALREVVGSYPDQNFSGSVTLTGSSEFSALACLFHYRRELKSYKDSLHDPMAKRHIALVNNLVEKEFRRDIHRFEDGMEADVLCVDFKDLWMLFKPDDFVFGGKSYDQYVNKIVKVTFNAGGSGCPPRWTVTTKAFAHDGAKFGYIHRPIDISAFDGIREVSKLRCYPFKFHSDQYALRKYLVYRGRKYCSLTGIQYRAYSGDAIAVDKVKTVNYAGRASTSYPEEFIKLHGRVMLDCKSFIDERTDSDITIGEVKNIKPADITEDDYMMCHFALSGFSLTEKSWCWFFVDLLDDIVFDDGAFDALLLPSKQKRLIRALTTKHTSGGGDGFDDLIQGKGRGCIFLLHGEPGIGKTFTAESIADDIKRPLYVMMSGELGSDVKTVDSSLRKVLKHVTTWNAVLLIDEADVFLEKRSSHDLARNSLVSIFLRTLEYFSGVLFLTTNRINSFDLAFQSRIHLALKYNPLDAGAREQLWKLFLQRTPNFEAKDWPPEVLRELAAFNVNGRQIKNTVRTAYALALAEKSNFGADQVRDVLETVGEFQADFNKETQARGDPTTEPAVPKSLQGLGLRGVKDED</sequence>
<evidence type="ECO:0000313" key="3">
    <source>
        <dbReference type="EMBL" id="CAJ2511449.1"/>
    </source>
</evidence>
<evidence type="ECO:0000259" key="2">
    <source>
        <dbReference type="SMART" id="SM00382"/>
    </source>
</evidence>
<feature type="region of interest" description="Disordered" evidence="1">
    <location>
        <begin position="650"/>
        <end position="682"/>
    </location>
</feature>
<dbReference type="GO" id="GO:0005524">
    <property type="term" value="F:ATP binding"/>
    <property type="evidence" value="ECO:0007669"/>
    <property type="project" value="InterPro"/>
</dbReference>
<dbReference type="Pfam" id="PF00004">
    <property type="entry name" value="AAA"/>
    <property type="match status" value="1"/>
</dbReference>
<organism evidence="3 4">
    <name type="scientific">Anthostomella pinea</name>
    <dbReference type="NCBI Taxonomy" id="933095"/>
    <lineage>
        <taxon>Eukaryota</taxon>
        <taxon>Fungi</taxon>
        <taxon>Dikarya</taxon>
        <taxon>Ascomycota</taxon>
        <taxon>Pezizomycotina</taxon>
        <taxon>Sordariomycetes</taxon>
        <taxon>Xylariomycetidae</taxon>
        <taxon>Xylariales</taxon>
        <taxon>Xylariaceae</taxon>
        <taxon>Anthostomella</taxon>
    </lineage>
</organism>
<gene>
    <name evidence="3" type="ORF">KHLLAP_LOCUS11917</name>
</gene>
<dbReference type="InterPro" id="IPR003593">
    <property type="entry name" value="AAA+_ATPase"/>
</dbReference>
<accession>A0AAI8YNK3</accession>
<feature type="region of interest" description="Disordered" evidence="1">
    <location>
        <begin position="1"/>
        <end position="43"/>
    </location>
</feature>
<dbReference type="Gene3D" id="3.40.50.300">
    <property type="entry name" value="P-loop containing nucleotide triphosphate hydrolases"/>
    <property type="match status" value="1"/>
</dbReference>
<evidence type="ECO:0000313" key="4">
    <source>
        <dbReference type="Proteomes" id="UP001295740"/>
    </source>
</evidence>
<dbReference type="AlphaFoldDB" id="A0AAI8YNK3"/>
<dbReference type="EMBL" id="CAUWAG010000018">
    <property type="protein sequence ID" value="CAJ2511449.1"/>
    <property type="molecule type" value="Genomic_DNA"/>
</dbReference>
<reference evidence="3" key="1">
    <citation type="submission" date="2023-10" db="EMBL/GenBank/DDBJ databases">
        <authorList>
            <person name="Hackl T."/>
        </authorList>
    </citation>
    <scope>NUCLEOTIDE SEQUENCE</scope>
</reference>
<dbReference type="PANTHER" id="PTHR46411">
    <property type="entry name" value="FAMILY ATPASE, PUTATIVE-RELATED"/>
    <property type="match status" value="1"/>
</dbReference>